<reference evidence="3" key="1">
    <citation type="journal article" date="2011" name="Genome Biol.">
        <title>Comparative genomics of the social amoebae Dictyostelium discoideum and Dictyostelium purpureum.</title>
        <authorList>
            <consortium name="US DOE Joint Genome Institute (JGI-PGF)"/>
            <person name="Sucgang R."/>
            <person name="Kuo A."/>
            <person name="Tian X."/>
            <person name="Salerno W."/>
            <person name="Parikh A."/>
            <person name="Feasley C.L."/>
            <person name="Dalin E."/>
            <person name="Tu H."/>
            <person name="Huang E."/>
            <person name="Barry K."/>
            <person name="Lindquist E."/>
            <person name="Shapiro H."/>
            <person name="Bruce D."/>
            <person name="Schmutz J."/>
            <person name="Salamov A."/>
            <person name="Fey P."/>
            <person name="Gaudet P."/>
            <person name="Anjard C."/>
            <person name="Babu M.M."/>
            <person name="Basu S."/>
            <person name="Bushmanova Y."/>
            <person name="van der Wel H."/>
            <person name="Katoh-Kurasawa M."/>
            <person name="Dinh C."/>
            <person name="Coutinho P.M."/>
            <person name="Saito T."/>
            <person name="Elias M."/>
            <person name="Schaap P."/>
            <person name="Kay R.R."/>
            <person name="Henrissat B."/>
            <person name="Eichinger L."/>
            <person name="Rivero F."/>
            <person name="Putnam N.H."/>
            <person name="West C.M."/>
            <person name="Loomis W.F."/>
            <person name="Chisholm R.L."/>
            <person name="Shaulsky G."/>
            <person name="Strassmann J.E."/>
            <person name="Queller D.C."/>
            <person name="Kuspa A."/>
            <person name="Grigoriev I.V."/>
        </authorList>
    </citation>
    <scope>NUCLEOTIDE SEQUENCE [LARGE SCALE GENOMIC DNA]</scope>
    <source>
        <strain evidence="3">QSDP1</strain>
    </source>
</reference>
<keyword evidence="3" id="KW-1185">Reference proteome</keyword>
<dbReference type="InParanoid" id="F0ZBQ4"/>
<dbReference type="OMA" id="VRIQMEY"/>
<organism evidence="2 3">
    <name type="scientific">Dictyostelium purpureum</name>
    <name type="common">Slime mold</name>
    <dbReference type="NCBI Taxonomy" id="5786"/>
    <lineage>
        <taxon>Eukaryota</taxon>
        <taxon>Amoebozoa</taxon>
        <taxon>Evosea</taxon>
        <taxon>Eumycetozoa</taxon>
        <taxon>Dictyostelia</taxon>
        <taxon>Dictyosteliales</taxon>
        <taxon>Dictyosteliaceae</taxon>
        <taxon>Dictyostelium</taxon>
    </lineage>
</organism>
<dbReference type="AlphaFoldDB" id="F0ZBQ4"/>
<accession>F0ZBQ4</accession>
<dbReference type="GeneID" id="10506883"/>
<dbReference type="OrthoDB" id="19340at2759"/>
<dbReference type="Proteomes" id="UP000001064">
    <property type="component" value="Unassembled WGS sequence"/>
</dbReference>
<sequence>MSNETTTTPEITEDEIRPFIDSLKLSFPYKWELEFHEFIQKGSLNNPVIPLIVISVDRMLTPEERAMIPSTYDNKVRIQMEYVMTLDPNDESVKKEMEENNNSNSAGDILMDDEEEEEEEEDLDE</sequence>
<feature type="compositionally biased region" description="Acidic residues" evidence="1">
    <location>
        <begin position="110"/>
        <end position="125"/>
    </location>
</feature>
<dbReference type="KEGG" id="dpp:DICPUDRAFT_148678"/>
<dbReference type="EMBL" id="GL870972">
    <property type="protein sequence ID" value="EGC38638.1"/>
    <property type="molecule type" value="Genomic_DNA"/>
</dbReference>
<proteinExistence type="predicted"/>
<dbReference type="VEuPathDB" id="AmoebaDB:DICPUDRAFT_148678"/>
<evidence type="ECO:0000313" key="2">
    <source>
        <dbReference type="EMBL" id="EGC38638.1"/>
    </source>
</evidence>
<gene>
    <name evidence="2" type="ORF">DICPUDRAFT_148678</name>
</gene>
<name>F0ZBQ4_DICPU</name>
<dbReference type="FunCoup" id="F0ZBQ4">
    <property type="interactions" value="398"/>
</dbReference>
<dbReference type="eggNOG" id="ENOG502RHZA">
    <property type="taxonomic scope" value="Eukaryota"/>
</dbReference>
<protein>
    <submittedName>
        <fullName evidence="2">Uncharacterized protein</fullName>
    </submittedName>
</protein>
<dbReference type="RefSeq" id="XP_003284831.1">
    <property type="nucleotide sequence ID" value="XM_003284783.1"/>
</dbReference>
<evidence type="ECO:0000256" key="1">
    <source>
        <dbReference type="SAM" id="MobiDB-lite"/>
    </source>
</evidence>
<feature type="region of interest" description="Disordered" evidence="1">
    <location>
        <begin position="89"/>
        <end position="125"/>
    </location>
</feature>
<evidence type="ECO:0000313" key="3">
    <source>
        <dbReference type="Proteomes" id="UP000001064"/>
    </source>
</evidence>